<gene>
    <name evidence="3" type="ORF">C8263_01650</name>
</gene>
<dbReference type="Proteomes" id="UP000240317">
    <property type="component" value="Unassembled WGS sequence"/>
</dbReference>
<dbReference type="EMBL" id="PYSV01000001">
    <property type="protein sequence ID" value="PTA69745.1"/>
    <property type="molecule type" value="Genomic_DNA"/>
</dbReference>
<evidence type="ECO:0000313" key="3">
    <source>
        <dbReference type="EMBL" id="PTA69745.1"/>
    </source>
</evidence>
<dbReference type="SMART" id="SM00028">
    <property type="entry name" value="TPR"/>
    <property type="match status" value="3"/>
</dbReference>
<feature type="domain" description="GAD-related" evidence="2">
    <location>
        <begin position="9"/>
        <end position="95"/>
    </location>
</feature>
<comment type="caution">
    <text evidence="3">The sequence shown here is derived from an EMBL/GenBank/DDBJ whole genome shotgun (WGS) entry which is preliminary data.</text>
</comment>
<organism evidence="3 4">
    <name type="scientific">Deinococcus arcticus</name>
    <dbReference type="NCBI Taxonomy" id="2136176"/>
    <lineage>
        <taxon>Bacteria</taxon>
        <taxon>Thermotogati</taxon>
        <taxon>Deinococcota</taxon>
        <taxon>Deinococci</taxon>
        <taxon>Deinococcales</taxon>
        <taxon>Deinococcaceae</taxon>
        <taxon>Deinococcus</taxon>
    </lineage>
</organism>
<dbReference type="RefSeq" id="WP_107136337.1">
    <property type="nucleotide sequence ID" value="NZ_PYSV01000001.1"/>
</dbReference>
<sequence length="561" mass="61352">MDSAEAIPTFLQRFAPAGTRSAPPQRQAQYAGLLPPAVRELWRTGGWGKYGGGLLEVIDPAEYQETLDDWLGSAQGLTQTPFLLTAFGGLYFWRQWGEPREDGTFEDAAVAFLNPQDGGVILLSWDAAVFLCDLTPDTFELDPDGLWADLQVPGAALVAGEIFGFALPAWLGGLPEAAAAVPMQAREHLDLLRQLAGDHAAAKEDEFWRLETPAAFDARERDLRAELAQVGDPTEQARLHARIARLLEHYPCHEVPGDALEVHQAIGERICAAYAAARALDPQPEWLFGLADAILNARGFEHTSEAAALYHAALATGEQPARAHRGLIRRAWLEDDYAVIAEHAQALRTLDPDDAEALLDLARARQGQERYREALTLLEEYLLVAESYAQPRARGYQAECYIALGEAGRARALFRSLLAAEPDARVRTELLGDAVTAFQHSGEPAIALEFQLALLAATDPDEEYSLLTHHLYAVAELHSELGQHGPALQAAEQMLARPDATDGYHLRLKGKILERAGRRKEAVAAYREALRRDPSTPGVQQALDALQARPGGFLGLFGGRR</sequence>
<dbReference type="OrthoDB" id="2216648at2"/>
<dbReference type="Pfam" id="PF14559">
    <property type="entry name" value="TPR_19"/>
    <property type="match status" value="1"/>
</dbReference>
<evidence type="ECO:0000259" key="2">
    <source>
        <dbReference type="Pfam" id="PF08887"/>
    </source>
</evidence>
<dbReference type="Gene3D" id="1.25.40.10">
    <property type="entry name" value="Tetratricopeptide repeat domain"/>
    <property type="match status" value="2"/>
</dbReference>
<dbReference type="Pfam" id="PF08887">
    <property type="entry name" value="GAD-like"/>
    <property type="match status" value="1"/>
</dbReference>
<evidence type="ECO:0000256" key="1">
    <source>
        <dbReference type="PROSITE-ProRule" id="PRU00339"/>
    </source>
</evidence>
<accession>A0A2T3WCX5</accession>
<name>A0A2T3WCX5_9DEIO</name>
<dbReference type="InterPro" id="IPR019734">
    <property type="entry name" value="TPR_rpt"/>
</dbReference>
<feature type="repeat" description="TPR" evidence="1">
    <location>
        <begin position="503"/>
        <end position="536"/>
    </location>
</feature>
<reference evidence="3 4" key="1">
    <citation type="submission" date="2018-03" db="EMBL/GenBank/DDBJ databases">
        <title>Draft genome of Deinococcus sp. OD32.</title>
        <authorList>
            <person name="Wang X.-P."/>
            <person name="Du Z.-J."/>
        </authorList>
    </citation>
    <scope>NUCLEOTIDE SEQUENCE [LARGE SCALE GENOMIC DNA]</scope>
    <source>
        <strain evidence="3 4">OD32</strain>
    </source>
</reference>
<dbReference type="InterPro" id="IPR014983">
    <property type="entry name" value="GAD-rel"/>
</dbReference>
<dbReference type="InterPro" id="IPR011990">
    <property type="entry name" value="TPR-like_helical_dom_sf"/>
</dbReference>
<protein>
    <recommendedName>
        <fullName evidence="2">GAD-related domain-containing protein</fullName>
    </recommendedName>
</protein>
<proteinExistence type="predicted"/>
<keyword evidence="4" id="KW-1185">Reference proteome</keyword>
<dbReference type="PROSITE" id="PS50005">
    <property type="entry name" value="TPR"/>
    <property type="match status" value="1"/>
</dbReference>
<dbReference type="AlphaFoldDB" id="A0A2T3WCX5"/>
<dbReference type="Pfam" id="PF13432">
    <property type="entry name" value="TPR_16"/>
    <property type="match status" value="1"/>
</dbReference>
<evidence type="ECO:0000313" key="4">
    <source>
        <dbReference type="Proteomes" id="UP000240317"/>
    </source>
</evidence>
<keyword evidence="1" id="KW-0802">TPR repeat</keyword>
<dbReference type="SUPFAM" id="SSF48452">
    <property type="entry name" value="TPR-like"/>
    <property type="match status" value="2"/>
</dbReference>